<dbReference type="RefSeq" id="WP_270878142.1">
    <property type="nucleotide sequence ID" value="NZ_JAQFVF010000018.1"/>
</dbReference>
<protein>
    <submittedName>
        <fullName evidence="4">Fumarylacetoacetate hydrolase family protein</fullName>
    </submittedName>
</protein>
<dbReference type="EMBL" id="JBHSMJ010000009">
    <property type="protein sequence ID" value="MFC5448470.1"/>
    <property type="molecule type" value="Genomic_DNA"/>
</dbReference>
<dbReference type="InterPro" id="IPR011234">
    <property type="entry name" value="Fumarylacetoacetase-like_C"/>
</dbReference>
<evidence type="ECO:0000259" key="3">
    <source>
        <dbReference type="Pfam" id="PF01557"/>
    </source>
</evidence>
<sequence length="305" mass="33774">MQLVTIDREGVFRLGVRHQEQVVDIEAALQIVPDADVPTDIMDVITGGAEKLTALQRFIDKVINAGADTNSFLLSENDIQYGPCVTRPNKIICVGLNYKRHAEETNAPIPKYPILFNKFNNTLTGHLKPVALPERVSSQVDYEAELVIVIGKQAKYVNKDQALEHVFGYCNVNDLSARDLQMRTGQWLLGKTCDDFSPLGPYLVTADEVADPNHLSITCTVNGEVRQKSNTSDMIFHCDEIVSYISQHMTLCPGDIILTGTPEGVVLGYPEDKRVYLKPGDVVTIEIEKLGALTNRMVSESVDNL</sequence>
<keyword evidence="5" id="KW-1185">Reference proteome</keyword>
<organism evidence="4 5">
    <name type="scientific">Paenibacillus aestuarii</name>
    <dbReference type="NCBI Taxonomy" id="516965"/>
    <lineage>
        <taxon>Bacteria</taxon>
        <taxon>Bacillati</taxon>
        <taxon>Bacillota</taxon>
        <taxon>Bacilli</taxon>
        <taxon>Bacillales</taxon>
        <taxon>Paenibacillaceae</taxon>
        <taxon>Paenibacillus</taxon>
    </lineage>
</organism>
<evidence type="ECO:0000256" key="2">
    <source>
        <dbReference type="ARBA" id="ARBA00022723"/>
    </source>
</evidence>
<dbReference type="Gene3D" id="3.90.850.10">
    <property type="entry name" value="Fumarylacetoacetase-like, C-terminal domain"/>
    <property type="match status" value="1"/>
</dbReference>
<dbReference type="PANTHER" id="PTHR42796:SF4">
    <property type="entry name" value="FUMARYLACETOACETATE HYDROLASE DOMAIN-CONTAINING PROTEIN 2A"/>
    <property type="match status" value="1"/>
</dbReference>
<comment type="similarity">
    <text evidence="1">Belongs to the FAH family.</text>
</comment>
<keyword evidence="4" id="KW-0378">Hydrolase</keyword>
<dbReference type="InterPro" id="IPR051121">
    <property type="entry name" value="FAH"/>
</dbReference>
<evidence type="ECO:0000313" key="4">
    <source>
        <dbReference type="EMBL" id="MFC5448470.1"/>
    </source>
</evidence>
<comment type="caution">
    <text evidence="4">The sequence shown here is derived from an EMBL/GenBank/DDBJ whole genome shotgun (WGS) entry which is preliminary data.</text>
</comment>
<feature type="domain" description="Fumarylacetoacetase-like C-terminal" evidence="3">
    <location>
        <begin position="90"/>
        <end position="297"/>
    </location>
</feature>
<accession>A0ABW0K556</accession>
<dbReference type="PANTHER" id="PTHR42796">
    <property type="entry name" value="FUMARYLACETOACETATE HYDROLASE DOMAIN-CONTAINING PROTEIN 2A-RELATED"/>
    <property type="match status" value="1"/>
</dbReference>
<reference evidence="5" key="1">
    <citation type="journal article" date="2019" name="Int. J. Syst. Evol. Microbiol.">
        <title>The Global Catalogue of Microorganisms (GCM) 10K type strain sequencing project: providing services to taxonomists for standard genome sequencing and annotation.</title>
        <authorList>
            <consortium name="The Broad Institute Genomics Platform"/>
            <consortium name="The Broad Institute Genome Sequencing Center for Infectious Disease"/>
            <person name="Wu L."/>
            <person name="Ma J."/>
        </authorList>
    </citation>
    <scope>NUCLEOTIDE SEQUENCE [LARGE SCALE GENOMIC DNA]</scope>
    <source>
        <strain evidence="5">KACC 11904</strain>
    </source>
</reference>
<evidence type="ECO:0000256" key="1">
    <source>
        <dbReference type="ARBA" id="ARBA00010211"/>
    </source>
</evidence>
<dbReference type="GO" id="GO:0016787">
    <property type="term" value="F:hydrolase activity"/>
    <property type="evidence" value="ECO:0007669"/>
    <property type="project" value="UniProtKB-KW"/>
</dbReference>
<dbReference type="Pfam" id="PF01557">
    <property type="entry name" value="FAA_hydrolase"/>
    <property type="match status" value="1"/>
</dbReference>
<proteinExistence type="inferred from homology"/>
<keyword evidence="2" id="KW-0479">Metal-binding</keyword>
<dbReference type="InterPro" id="IPR036663">
    <property type="entry name" value="Fumarylacetoacetase_C_sf"/>
</dbReference>
<gene>
    <name evidence="4" type="ORF">ACFPOG_09365</name>
</gene>
<name>A0ABW0K556_9BACL</name>
<dbReference type="Proteomes" id="UP001596044">
    <property type="component" value="Unassembled WGS sequence"/>
</dbReference>
<dbReference type="SUPFAM" id="SSF56529">
    <property type="entry name" value="FAH"/>
    <property type="match status" value="1"/>
</dbReference>
<evidence type="ECO:0000313" key="5">
    <source>
        <dbReference type="Proteomes" id="UP001596044"/>
    </source>
</evidence>